<gene>
    <name evidence="7" type="primary">femAB</name>
</gene>
<proteinExistence type="inferred from homology"/>
<evidence type="ECO:0000256" key="4">
    <source>
        <dbReference type="ARBA" id="ARBA00022984"/>
    </source>
</evidence>
<dbReference type="Gene3D" id="3.40.630.30">
    <property type="match status" value="1"/>
</dbReference>
<keyword evidence="5" id="KW-0012">Acyltransferase</keyword>
<dbReference type="GO" id="GO:0071555">
    <property type="term" value="P:cell wall organization"/>
    <property type="evidence" value="ECO:0007669"/>
    <property type="project" value="UniProtKB-KW"/>
</dbReference>
<dbReference type="PANTHER" id="PTHR36174:SF1">
    <property type="entry name" value="LIPID II:GLYCINE GLYCYLTRANSFERASE"/>
    <property type="match status" value="1"/>
</dbReference>
<evidence type="ECO:0000256" key="1">
    <source>
        <dbReference type="ARBA" id="ARBA00009943"/>
    </source>
</evidence>
<protein>
    <submittedName>
        <fullName evidence="7">FemAB</fullName>
    </submittedName>
</protein>
<accession>A0A0H4T698</accession>
<keyword evidence="4" id="KW-0573">Peptidoglycan synthesis</keyword>
<dbReference type="EMBL" id="KT006999">
    <property type="protein sequence ID" value="AKQ02265.1"/>
    <property type="molecule type" value="Genomic_DNA"/>
</dbReference>
<dbReference type="GO" id="GO:0008360">
    <property type="term" value="P:regulation of cell shape"/>
    <property type="evidence" value="ECO:0007669"/>
    <property type="project" value="UniProtKB-KW"/>
</dbReference>
<evidence type="ECO:0000256" key="3">
    <source>
        <dbReference type="ARBA" id="ARBA00022960"/>
    </source>
</evidence>
<dbReference type="SUPFAM" id="SSF55729">
    <property type="entry name" value="Acyl-CoA N-acyltransferases (Nat)"/>
    <property type="match status" value="2"/>
</dbReference>
<dbReference type="InterPro" id="IPR003447">
    <property type="entry name" value="FEMABX"/>
</dbReference>
<dbReference type="AlphaFoldDB" id="A0A0H4T698"/>
<dbReference type="GO" id="GO:0009252">
    <property type="term" value="P:peptidoglycan biosynthetic process"/>
    <property type="evidence" value="ECO:0007669"/>
    <property type="project" value="UniProtKB-KW"/>
</dbReference>
<keyword evidence="3" id="KW-0133">Cell shape</keyword>
<evidence type="ECO:0000313" key="7">
    <source>
        <dbReference type="EMBL" id="AKQ02265.1"/>
    </source>
</evidence>
<evidence type="ECO:0000256" key="6">
    <source>
        <dbReference type="ARBA" id="ARBA00023316"/>
    </source>
</evidence>
<sequence length="368" mass="43128">MGVTQTQYFTRSRKMSKQFISKRGDSNLSHPLQSRQWAEFRCAWGNDVVETRHGIITLHKIPFVGMFTSKAWKVATFIKGPMPTQQMLTDLKKLAKEKKLIFIKLEPNYVIKKDNINCADKLKVVNLLKRNGAVSGKTLFTPTTFWIDLTKTEDQLMNSFSSKTRYNIRIAIKHGVKVEVVEDPPSPRLRGASNSDKTFNKYLELTRETVERQGFYAHTEKYHRLMWKYLNKKQRTKNKEPIARLLTATYNGEIITCWVVFVYKDFLYYPYGASSEKYKNVMANNLMMWEAIKFGKKSGLTTFDLWGREPGKGFTRFKESYNPQVVEFLGTWDLVINKPLYLIYRISENLRWKFLRIPTKLGLMKPNF</sequence>
<comment type="similarity">
    <text evidence="1">Belongs to the FemABX family.</text>
</comment>
<dbReference type="InterPro" id="IPR050644">
    <property type="entry name" value="PG_Glycine_Bridge_Synth"/>
</dbReference>
<dbReference type="GO" id="GO:0016755">
    <property type="term" value="F:aminoacyltransferase activity"/>
    <property type="evidence" value="ECO:0007669"/>
    <property type="project" value="InterPro"/>
</dbReference>
<evidence type="ECO:0000256" key="2">
    <source>
        <dbReference type="ARBA" id="ARBA00022679"/>
    </source>
</evidence>
<dbReference type="PANTHER" id="PTHR36174">
    <property type="entry name" value="LIPID II:GLYCINE GLYCYLTRANSFERASE"/>
    <property type="match status" value="1"/>
</dbReference>
<dbReference type="Pfam" id="PF02388">
    <property type="entry name" value="FemAB"/>
    <property type="match status" value="2"/>
</dbReference>
<name>A0A0H4T698_9BACT</name>
<keyword evidence="2" id="KW-0808">Transferase</keyword>
<dbReference type="PROSITE" id="PS51191">
    <property type="entry name" value="FEMABX"/>
    <property type="match status" value="1"/>
</dbReference>
<evidence type="ECO:0000256" key="5">
    <source>
        <dbReference type="ARBA" id="ARBA00023315"/>
    </source>
</evidence>
<reference evidence="7" key="1">
    <citation type="journal article" date="2015" name="ISME J.">
        <title>Aquifer environment selects for microbial species cohorts in sediment and groundwater.</title>
        <authorList>
            <person name="Hug L.A."/>
            <person name="Thomas B.C."/>
            <person name="Brown C.T."/>
            <person name="Frischkorn K.R."/>
            <person name="Williams K.H."/>
            <person name="Tringe S.G."/>
            <person name="Banfield J.F."/>
        </authorList>
    </citation>
    <scope>NUCLEOTIDE SEQUENCE</scope>
</reference>
<organism evidence="7">
    <name type="scientific">uncultured Microgenomates bacterium Rifle_16ft_4_minimus_37633</name>
    <dbReference type="NCBI Taxonomy" id="1665114"/>
    <lineage>
        <taxon>Bacteria</taxon>
        <taxon>Candidatus Microgenomatota</taxon>
        <taxon>environmental samples</taxon>
    </lineage>
</organism>
<dbReference type="InterPro" id="IPR016181">
    <property type="entry name" value="Acyl_CoA_acyltransferase"/>
</dbReference>
<keyword evidence="6" id="KW-0961">Cell wall biogenesis/degradation</keyword>